<comment type="caution">
    <text evidence="1">The sequence shown here is derived from an EMBL/GenBank/DDBJ whole genome shotgun (WGS) entry which is preliminary data.</text>
</comment>
<evidence type="ECO:0000313" key="1">
    <source>
        <dbReference type="EMBL" id="KAK4341786.1"/>
    </source>
</evidence>
<dbReference type="AlphaFoldDB" id="A0AAE1UW66"/>
<reference evidence="1" key="1">
    <citation type="submission" date="2023-12" db="EMBL/GenBank/DDBJ databases">
        <title>Genome assembly of Anisodus tanguticus.</title>
        <authorList>
            <person name="Wang Y.-J."/>
        </authorList>
    </citation>
    <scope>NUCLEOTIDE SEQUENCE</scope>
    <source>
        <strain evidence="1">KB-2021</strain>
        <tissue evidence="1">Leaf</tissue>
    </source>
</reference>
<evidence type="ECO:0000313" key="2">
    <source>
        <dbReference type="Proteomes" id="UP001291623"/>
    </source>
</evidence>
<name>A0AAE1UW66_9SOLA</name>
<proteinExistence type="predicted"/>
<keyword evidence="2" id="KW-1185">Reference proteome</keyword>
<sequence length="91" mass="10530">MNEGEEHSNERTKILKRYNRFERLEAILAKARSSIREAARNGSMISNHQDPDYVPQGPIYRNANAFHRAYTVSCEPSISTSVYRFTRHLSS</sequence>
<protein>
    <submittedName>
        <fullName evidence="1">Uncharacterized protein</fullName>
    </submittedName>
</protein>
<accession>A0AAE1UW66</accession>
<dbReference type="EMBL" id="JAVYJV010000021">
    <property type="protein sequence ID" value="KAK4341786.1"/>
    <property type="molecule type" value="Genomic_DNA"/>
</dbReference>
<dbReference type="Proteomes" id="UP001291623">
    <property type="component" value="Unassembled WGS sequence"/>
</dbReference>
<organism evidence="1 2">
    <name type="scientific">Anisodus tanguticus</name>
    <dbReference type="NCBI Taxonomy" id="243964"/>
    <lineage>
        <taxon>Eukaryota</taxon>
        <taxon>Viridiplantae</taxon>
        <taxon>Streptophyta</taxon>
        <taxon>Embryophyta</taxon>
        <taxon>Tracheophyta</taxon>
        <taxon>Spermatophyta</taxon>
        <taxon>Magnoliopsida</taxon>
        <taxon>eudicotyledons</taxon>
        <taxon>Gunneridae</taxon>
        <taxon>Pentapetalae</taxon>
        <taxon>asterids</taxon>
        <taxon>lamiids</taxon>
        <taxon>Solanales</taxon>
        <taxon>Solanaceae</taxon>
        <taxon>Solanoideae</taxon>
        <taxon>Hyoscyameae</taxon>
        <taxon>Anisodus</taxon>
    </lineage>
</organism>
<gene>
    <name evidence="1" type="ORF">RND71_037602</name>
</gene>